<dbReference type="VEuPathDB" id="FungiDB:ASPZODRAFT_23998"/>
<dbReference type="GeneID" id="34614417"/>
<sequence>MSRYLDHSLSDPTLSRTVMSANAFVDRADLEAHIKDLITCVKTNQEVVVTDLRPSWGEETIDSINRSNDGESTRQSRVLRIVMMPTELNACHQDWLFVSMANLRNSGDLTDSEFRQLRLRVGTTLEFRSGPYRGSRKEPDFFLRIDHEILPPLAIESGDGEINTVIIINWDCNRSTRHVSGFVDLYVRDQNGMPVRRQREVVFPAPAPTPIPQRLELTRQEVFGRHLVPDTTRTGSPSAMVYLELDILRQEASEALRHMNLLPA</sequence>
<evidence type="ECO:0000313" key="1">
    <source>
        <dbReference type="EMBL" id="OJJ48357.1"/>
    </source>
</evidence>
<name>A0A1L9SMU3_9EURO</name>
<reference evidence="2" key="1">
    <citation type="journal article" date="2017" name="Genome Biol.">
        <title>Comparative genomics reveals high biological diversity and specific adaptations in the industrially and medically important fungal genus Aspergillus.</title>
        <authorList>
            <person name="de Vries R.P."/>
            <person name="Riley R."/>
            <person name="Wiebenga A."/>
            <person name="Aguilar-Osorio G."/>
            <person name="Amillis S."/>
            <person name="Uchima C.A."/>
            <person name="Anderluh G."/>
            <person name="Asadollahi M."/>
            <person name="Askin M."/>
            <person name="Barry K."/>
            <person name="Battaglia E."/>
            <person name="Bayram O."/>
            <person name="Benocci T."/>
            <person name="Braus-Stromeyer S.A."/>
            <person name="Caldana C."/>
            <person name="Canovas D."/>
            <person name="Cerqueira G.C."/>
            <person name="Chen F."/>
            <person name="Chen W."/>
            <person name="Choi C."/>
            <person name="Clum A."/>
            <person name="Dos Santos R.A."/>
            <person name="Damasio A.R."/>
            <person name="Diallinas G."/>
            <person name="Emri T."/>
            <person name="Fekete E."/>
            <person name="Flipphi M."/>
            <person name="Freyberg S."/>
            <person name="Gallo A."/>
            <person name="Gournas C."/>
            <person name="Habgood R."/>
            <person name="Hainaut M."/>
            <person name="Harispe M.L."/>
            <person name="Henrissat B."/>
            <person name="Hilden K.S."/>
            <person name="Hope R."/>
            <person name="Hossain A."/>
            <person name="Karabika E."/>
            <person name="Karaffa L."/>
            <person name="Karanyi Z."/>
            <person name="Krasevec N."/>
            <person name="Kuo A."/>
            <person name="Kusch H."/>
            <person name="LaButti K."/>
            <person name="Lagendijk E.L."/>
            <person name="Lapidus A."/>
            <person name="Levasseur A."/>
            <person name="Lindquist E."/>
            <person name="Lipzen A."/>
            <person name="Logrieco A.F."/>
            <person name="MacCabe A."/>
            <person name="Maekelae M.R."/>
            <person name="Malavazi I."/>
            <person name="Melin P."/>
            <person name="Meyer V."/>
            <person name="Mielnichuk N."/>
            <person name="Miskei M."/>
            <person name="Molnar A.P."/>
            <person name="Mule G."/>
            <person name="Ngan C.Y."/>
            <person name="Orejas M."/>
            <person name="Orosz E."/>
            <person name="Ouedraogo J.P."/>
            <person name="Overkamp K.M."/>
            <person name="Park H.-S."/>
            <person name="Perrone G."/>
            <person name="Piumi F."/>
            <person name="Punt P.J."/>
            <person name="Ram A.F."/>
            <person name="Ramon A."/>
            <person name="Rauscher S."/>
            <person name="Record E."/>
            <person name="Riano-Pachon D.M."/>
            <person name="Robert V."/>
            <person name="Roehrig J."/>
            <person name="Ruller R."/>
            <person name="Salamov A."/>
            <person name="Salih N.S."/>
            <person name="Samson R.A."/>
            <person name="Sandor E."/>
            <person name="Sanguinetti M."/>
            <person name="Schuetze T."/>
            <person name="Sepcic K."/>
            <person name="Shelest E."/>
            <person name="Sherlock G."/>
            <person name="Sophianopoulou V."/>
            <person name="Squina F.M."/>
            <person name="Sun H."/>
            <person name="Susca A."/>
            <person name="Todd R.B."/>
            <person name="Tsang A."/>
            <person name="Unkles S.E."/>
            <person name="van de Wiele N."/>
            <person name="van Rossen-Uffink D."/>
            <person name="Oliveira J.V."/>
            <person name="Vesth T.C."/>
            <person name="Visser J."/>
            <person name="Yu J.-H."/>
            <person name="Zhou M."/>
            <person name="Andersen M.R."/>
            <person name="Archer D.B."/>
            <person name="Baker S.E."/>
            <person name="Benoit I."/>
            <person name="Brakhage A.A."/>
            <person name="Braus G.H."/>
            <person name="Fischer R."/>
            <person name="Frisvad J.C."/>
            <person name="Goldman G.H."/>
            <person name="Houbraken J."/>
            <person name="Oakley B."/>
            <person name="Pocsi I."/>
            <person name="Scazzocchio C."/>
            <person name="Seiboth B."/>
            <person name="vanKuyk P.A."/>
            <person name="Wortman J."/>
            <person name="Dyer P.S."/>
            <person name="Grigoriev I.V."/>
        </authorList>
    </citation>
    <scope>NUCLEOTIDE SEQUENCE [LARGE SCALE GENOMIC DNA]</scope>
    <source>
        <strain evidence="2">CBS 506.65</strain>
    </source>
</reference>
<protein>
    <submittedName>
        <fullName evidence="1">Uncharacterized protein</fullName>
    </submittedName>
</protein>
<accession>A0A1L9SMU3</accession>
<dbReference type="RefSeq" id="XP_022582867.1">
    <property type="nucleotide sequence ID" value="XM_022727953.1"/>
</dbReference>
<evidence type="ECO:0000313" key="2">
    <source>
        <dbReference type="Proteomes" id="UP000184188"/>
    </source>
</evidence>
<dbReference type="Proteomes" id="UP000184188">
    <property type="component" value="Unassembled WGS sequence"/>
</dbReference>
<proteinExistence type="predicted"/>
<organism evidence="1 2">
    <name type="scientific">Penicilliopsis zonata CBS 506.65</name>
    <dbReference type="NCBI Taxonomy" id="1073090"/>
    <lineage>
        <taxon>Eukaryota</taxon>
        <taxon>Fungi</taxon>
        <taxon>Dikarya</taxon>
        <taxon>Ascomycota</taxon>
        <taxon>Pezizomycotina</taxon>
        <taxon>Eurotiomycetes</taxon>
        <taxon>Eurotiomycetidae</taxon>
        <taxon>Eurotiales</taxon>
        <taxon>Aspergillaceae</taxon>
        <taxon>Penicilliopsis</taxon>
    </lineage>
</organism>
<keyword evidence="2" id="KW-1185">Reference proteome</keyword>
<gene>
    <name evidence="1" type="ORF">ASPZODRAFT_23998</name>
</gene>
<dbReference type="OrthoDB" id="4368470at2759"/>
<dbReference type="EMBL" id="KV878339">
    <property type="protein sequence ID" value="OJJ48357.1"/>
    <property type="molecule type" value="Genomic_DNA"/>
</dbReference>
<dbReference type="AlphaFoldDB" id="A0A1L9SMU3"/>